<name>A0A518JY59_9BACT</name>
<dbReference type="AlphaFoldDB" id="A0A518JY59"/>
<dbReference type="RefSeq" id="WP_145099798.1">
    <property type="nucleotide sequence ID" value="NZ_CP036348.1"/>
</dbReference>
<evidence type="ECO:0000256" key="1">
    <source>
        <dbReference type="SAM" id="SignalP"/>
    </source>
</evidence>
<feature type="signal peptide" evidence="1">
    <location>
        <begin position="1"/>
        <end position="16"/>
    </location>
</feature>
<dbReference type="OrthoDB" id="286361at2"/>
<feature type="chain" id="PRO_5021708175" evidence="1">
    <location>
        <begin position="17"/>
        <end position="134"/>
    </location>
</feature>
<evidence type="ECO:0000313" key="3">
    <source>
        <dbReference type="Proteomes" id="UP000315082"/>
    </source>
</evidence>
<dbReference type="KEGG" id="rcf:Poly24_42020"/>
<accession>A0A518JY59</accession>
<keyword evidence="3" id="KW-1185">Reference proteome</keyword>
<evidence type="ECO:0000313" key="2">
    <source>
        <dbReference type="EMBL" id="QDV70478.1"/>
    </source>
</evidence>
<organism evidence="2 3">
    <name type="scientific">Rosistilla carotiformis</name>
    <dbReference type="NCBI Taxonomy" id="2528017"/>
    <lineage>
        <taxon>Bacteria</taxon>
        <taxon>Pseudomonadati</taxon>
        <taxon>Planctomycetota</taxon>
        <taxon>Planctomycetia</taxon>
        <taxon>Pirellulales</taxon>
        <taxon>Pirellulaceae</taxon>
        <taxon>Rosistilla</taxon>
    </lineage>
</organism>
<dbReference type="EMBL" id="CP036348">
    <property type="protein sequence ID" value="QDV70478.1"/>
    <property type="molecule type" value="Genomic_DNA"/>
</dbReference>
<keyword evidence="1" id="KW-0732">Signal</keyword>
<sequence precursor="true">MAFLRAFALLIAPVCASLLGCGRPDPQLPPTVAVSAIVTLDGTPLEEAEITFSPSASGPSSNGRVVAGEVIDVMTNGQKPGVTIGEHVVTIYDRPVEAGGRELVPDSYGRFDGGFHATVKEDGPNEFNFELARD</sequence>
<dbReference type="Proteomes" id="UP000315082">
    <property type="component" value="Chromosome"/>
</dbReference>
<gene>
    <name evidence="2" type="ORF">Poly24_42020</name>
</gene>
<proteinExistence type="predicted"/>
<protein>
    <submittedName>
        <fullName evidence="2">Uncharacterized protein</fullName>
    </submittedName>
</protein>
<dbReference type="PROSITE" id="PS51257">
    <property type="entry name" value="PROKAR_LIPOPROTEIN"/>
    <property type="match status" value="1"/>
</dbReference>
<reference evidence="2 3" key="1">
    <citation type="submission" date="2019-02" db="EMBL/GenBank/DDBJ databases">
        <title>Deep-cultivation of Planctomycetes and their phenomic and genomic characterization uncovers novel biology.</title>
        <authorList>
            <person name="Wiegand S."/>
            <person name="Jogler M."/>
            <person name="Boedeker C."/>
            <person name="Pinto D."/>
            <person name="Vollmers J."/>
            <person name="Rivas-Marin E."/>
            <person name="Kohn T."/>
            <person name="Peeters S.H."/>
            <person name="Heuer A."/>
            <person name="Rast P."/>
            <person name="Oberbeckmann S."/>
            <person name="Bunk B."/>
            <person name="Jeske O."/>
            <person name="Meyerdierks A."/>
            <person name="Storesund J.E."/>
            <person name="Kallscheuer N."/>
            <person name="Luecker S."/>
            <person name="Lage O.M."/>
            <person name="Pohl T."/>
            <person name="Merkel B.J."/>
            <person name="Hornburger P."/>
            <person name="Mueller R.-W."/>
            <person name="Bruemmer F."/>
            <person name="Labrenz M."/>
            <person name="Spormann A.M."/>
            <person name="Op den Camp H."/>
            <person name="Overmann J."/>
            <person name="Amann R."/>
            <person name="Jetten M.S.M."/>
            <person name="Mascher T."/>
            <person name="Medema M.H."/>
            <person name="Devos D.P."/>
            <person name="Kaster A.-K."/>
            <person name="Ovreas L."/>
            <person name="Rohde M."/>
            <person name="Galperin M.Y."/>
            <person name="Jogler C."/>
        </authorList>
    </citation>
    <scope>NUCLEOTIDE SEQUENCE [LARGE SCALE GENOMIC DNA]</scope>
    <source>
        <strain evidence="2 3">Poly24</strain>
    </source>
</reference>